<protein>
    <submittedName>
        <fullName evidence="2">Putative nucleic-acid-binding protein implicated in transcription termination</fullName>
    </submittedName>
</protein>
<dbReference type="STRING" id="1758689.SGUI_0018"/>
<dbReference type="InterPro" id="IPR035931">
    <property type="entry name" value="YlxR-like_sf"/>
</dbReference>
<evidence type="ECO:0000259" key="1">
    <source>
        <dbReference type="Pfam" id="PF04296"/>
    </source>
</evidence>
<accession>A0A1B1N7M7</accession>
<reference evidence="2 3" key="1">
    <citation type="submission" date="2016-03" db="EMBL/GenBank/DDBJ databases">
        <title>Shallow-sea hydrothermal system.</title>
        <authorList>
            <person name="Tang K."/>
        </authorList>
    </citation>
    <scope>NUCLEOTIDE SEQUENCE [LARGE SCALE GENOMIC DNA]</scope>
    <source>
        <strain evidence="2 3">JLT9</strain>
    </source>
</reference>
<dbReference type="Pfam" id="PF04296">
    <property type="entry name" value="YlxR"/>
    <property type="match status" value="1"/>
</dbReference>
<proteinExistence type="predicted"/>
<organism evidence="2 3">
    <name type="scientific">Serinicoccus hydrothermalis</name>
    <dbReference type="NCBI Taxonomy" id="1758689"/>
    <lineage>
        <taxon>Bacteria</taxon>
        <taxon>Bacillati</taxon>
        <taxon>Actinomycetota</taxon>
        <taxon>Actinomycetes</taxon>
        <taxon>Micrococcales</taxon>
        <taxon>Ornithinimicrobiaceae</taxon>
        <taxon>Serinicoccus</taxon>
    </lineage>
</organism>
<dbReference type="Gene3D" id="3.30.1230.10">
    <property type="entry name" value="YlxR-like"/>
    <property type="match status" value="1"/>
</dbReference>
<name>A0A1B1N7M7_9MICO</name>
<feature type="domain" description="YlxR" evidence="1">
    <location>
        <begin position="2"/>
        <end position="44"/>
    </location>
</feature>
<sequence>MILDERRRLPGRGAYVHPDPECLEAAITRRALLRALRLTVPGEVDLGDVRSLQAQQHG</sequence>
<keyword evidence="3" id="KW-1185">Reference proteome</keyword>
<gene>
    <name evidence="2" type="ORF">SGUI_0018</name>
</gene>
<dbReference type="SUPFAM" id="SSF64376">
    <property type="entry name" value="YlxR-like"/>
    <property type="match status" value="1"/>
</dbReference>
<dbReference type="PATRIC" id="fig|1758689.4.peg.19"/>
<dbReference type="EMBL" id="CP014989">
    <property type="protein sequence ID" value="ANS77414.1"/>
    <property type="molecule type" value="Genomic_DNA"/>
</dbReference>
<dbReference type="KEGG" id="serj:SGUI_0018"/>
<dbReference type="InterPro" id="IPR007393">
    <property type="entry name" value="YlxR_dom"/>
</dbReference>
<dbReference type="Proteomes" id="UP000092482">
    <property type="component" value="Chromosome"/>
</dbReference>
<evidence type="ECO:0000313" key="3">
    <source>
        <dbReference type="Proteomes" id="UP000092482"/>
    </source>
</evidence>
<evidence type="ECO:0000313" key="2">
    <source>
        <dbReference type="EMBL" id="ANS77414.1"/>
    </source>
</evidence>
<dbReference type="AlphaFoldDB" id="A0A1B1N7M7"/>